<organism evidence="2 3">
    <name type="scientific">Marivita lacus</name>
    <dbReference type="NCBI Taxonomy" id="1323742"/>
    <lineage>
        <taxon>Bacteria</taxon>
        <taxon>Pseudomonadati</taxon>
        <taxon>Pseudomonadota</taxon>
        <taxon>Alphaproteobacteria</taxon>
        <taxon>Rhodobacterales</taxon>
        <taxon>Roseobacteraceae</taxon>
        <taxon>Marivita</taxon>
    </lineage>
</organism>
<gene>
    <name evidence="2" type="ORF">GCM10011363_42140</name>
</gene>
<keyword evidence="3" id="KW-1185">Reference proteome</keyword>
<evidence type="ECO:0000313" key="2">
    <source>
        <dbReference type="EMBL" id="GGC21068.1"/>
    </source>
</evidence>
<dbReference type="RefSeq" id="WP_188484077.1">
    <property type="nucleotide sequence ID" value="NZ_BMFC01000019.1"/>
</dbReference>
<reference evidence="3" key="1">
    <citation type="journal article" date="2019" name="Int. J. Syst. Evol. Microbiol.">
        <title>The Global Catalogue of Microorganisms (GCM) 10K type strain sequencing project: providing services to taxonomists for standard genome sequencing and annotation.</title>
        <authorList>
            <consortium name="The Broad Institute Genomics Platform"/>
            <consortium name="The Broad Institute Genome Sequencing Center for Infectious Disease"/>
            <person name="Wu L."/>
            <person name="Ma J."/>
        </authorList>
    </citation>
    <scope>NUCLEOTIDE SEQUENCE [LARGE SCALE GENOMIC DNA]</scope>
    <source>
        <strain evidence="3">CGMCC 1.12478</strain>
    </source>
</reference>
<dbReference type="PROSITE" id="PS51257">
    <property type="entry name" value="PROKAR_LIPOPROTEIN"/>
    <property type="match status" value="1"/>
</dbReference>
<dbReference type="EMBL" id="BMFC01000019">
    <property type="protein sequence ID" value="GGC21068.1"/>
    <property type="molecule type" value="Genomic_DNA"/>
</dbReference>
<protein>
    <recommendedName>
        <fullName evidence="4">LPP20 lipoprotein</fullName>
    </recommendedName>
</protein>
<accession>A0ABQ1L862</accession>
<evidence type="ECO:0000313" key="3">
    <source>
        <dbReference type="Proteomes" id="UP000645462"/>
    </source>
</evidence>
<sequence>MPSHLIRLVLCLPLALSLTACMAPSRAVDALPGDASLSTRALAEMRDDLTPNPAPRAARALSPAPQVTQFTGLGLSQVSTQPGTSLNEKRLMAIRAARMEALRDLTEQVHGIRLSSETTLRDQVLRSDHVRGIVEGEIRGARTLRITPKDGDSFEVVLALSPDVVRYIMRAVGRS</sequence>
<feature type="chain" id="PRO_5046302864" description="LPP20 lipoprotein" evidence="1">
    <location>
        <begin position="23"/>
        <end position="175"/>
    </location>
</feature>
<proteinExistence type="predicted"/>
<keyword evidence="1" id="KW-0732">Signal</keyword>
<comment type="caution">
    <text evidence="2">The sequence shown here is derived from an EMBL/GenBank/DDBJ whole genome shotgun (WGS) entry which is preliminary data.</text>
</comment>
<feature type="signal peptide" evidence="1">
    <location>
        <begin position="1"/>
        <end position="22"/>
    </location>
</feature>
<dbReference type="Proteomes" id="UP000645462">
    <property type="component" value="Unassembled WGS sequence"/>
</dbReference>
<evidence type="ECO:0008006" key="4">
    <source>
        <dbReference type="Google" id="ProtNLM"/>
    </source>
</evidence>
<name>A0ABQ1L862_9RHOB</name>
<evidence type="ECO:0000256" key="1">
    <source>
        <dbReference type="SAM" id="SignalP"/>
    </source>
</evidence>